<organism evidence="3 4">
    <name type="scientific">Rhizobium grahamii</name>
    <dbReference type="NCBI Taxonomy" id="1120045"/>
    <lineage>
        <taxon>Bacteria</taxon>
        <taxon>Pseudomonadati</taxon>
        <taxon>Pseudomonadota</taxon>
        <taxon>Alphaproteobacteria</taxon>
        <taxon>Hyphomicrobiales</taxon>
        <taxon>Rhizobiaceae</taxon>
        <taxon>Rhizobium/Agrobacterium group</taxon>
        <taxon>Rhizobium</taxon>
    </lineage>
</organism>
<evidence type="ECO:0000313" key="4">
    <source>
        <dbReference type="Proteomes" id="UP000254939"/>
    </source>
</evidence>
<dbReference type="Proteomes" id="UP000254939">
    <property type="component" value="Unassembled WGS sequence"/>
</dbReference>
<dbReference type="AlphaFoldDB" id="A0A370KWJ5"/>
<dbReference type="RefSeq" id="WP_114710820.1">
    <property type="nucleotide sequence ID" value="NZ_KZ857258.1"/>
</dbReference>
<feature type="compositionally biased region" description="Gly residues" evidence="1">
    <location>
        <begin position="44"/>
        <end position="59"/>
    </location>
</feature>
<dbReference type="EMBL" id="NAAC01000002">
    <property type="protein sequence ID" value="RDJ16251.1"/>
    <property type="molecule type" value="Genomic_DNA"/>
</dbReference>
<feature type="chain" id="PRO_5017001117" evidence="2">
    <location>
        <begin position="18"/>
        <end position="195"/>
    </location>
</feature>
<gene>
    <name evidence="3" type="ORF">B5K06_01495</name>
</gene>
<evidence type="ECO:0000313" key="3">
    <source>
        <dbReference type="EMBL" id="RDJ16251.1"/>
    </source>
</evidence>
<feature type="compositionally biased region" description="Basic and acidic residues" evidence="1">
    <location>
        <begin position="67"/>
        <end position="126"/>
    </location>
</feature>
<name>A0A370KWJ5_9HYPH</name>
<protein>
    <submittedName>
        <fullName evidence="3">Uncharacterized protein</fullName>
    </submittedName>
</protein>
<feature type="region of interest" description="Disordered" evidence="1">
    <location>
        <begin position="41"/>
        <end position="126"/>
    </location>
</feature>
<accession>A0A370KWJ5</accession>
<sequence length="195" mass="19630">MKKTISHALLASVAAIAVTLSLPTIQTFTSGHFSSAAFARGGSDDGGGSSGSGSGGSGNSGSSHSGGSDDHSGSGRGSDDHGGRGGHDDGDDDHGRGRGADDGANHDANDDNPGEHRRGGRNDNRPEVTLAVSEASLTGLLNGSLVAVDQLGRRLEVEVELEHGTREIVAHPHRGDFVRNPGAITSVNIVPASAQ</sequence>
<dbReference type="OrthoDB" id="8404772at2"/>
<comment type="caution">
    <text evidence="3">The sequence shown here is derived from an EMBL/GenBank/DDBJ whole genome shotgun (WGS) entry which is preliminary data.</text>
</comment>
<evidence type="ECO:0000256" key="2">
    <source>
        <dbReference type="SAM" id="SignalP"/>
    </source>
</evidence>
<feature type="signal peptide" evidence="2">
    <location>
        <begin position="1"/>
        <end position="17"/>
    </location>
</feature>
<reference evidence="3 4" key="1">
    <citation type="submission" date="2017-03" db="EMBL/GenBank/DDBJ databases">
        <title>Genome analysis of Rhizobial strains effectives or ineffectives for nitrogen fixation isolated from bean seeds.</title>
        <authorList>
            <person name="Peralta H."/>
            <person name="Aguilar-Vera A."/>
            <person name="Mora Y."/>
            <person name="Vargas-Lagunas C."/>
            <person name="Girard L."/>
            <person name="Mora J."/>
        </authorList>
    </citation>
    <scope>NUCLEOTIDE SEQUENCE [LARGE SCALE GENOMIC DNA]</scope>
    <source>
        <strain evidence="3 4">CCGM3</strain>
    </source>
</reference>
<proteinExistence type="predicted"/>
<keyword evidence="2" id="KW-0732">Signal</keyword>
<evidence type="ECO:0000256" key="1">
    <source>
        <dbReference type="SAM" id="MobiDB-lite"/>
    </source>
</evidence>